<dbReference type="KEGG" id="rht:NT26_p20001"/>
<dbReference type="InterPro" id="IPR050534">
    <property type="entry name" value="Coronavir_polyprotein_1ab"/>
</dbReference>
<keyword evidence="2" id="KW-0547">Nucleotide-binding</keyword>
<dbReference type="Pfam" id="PF13604">
    <property type="entry name" value="AAA_30"/>
    <property type="match status" value="1"/>
</dbReference>
<dbReference type="NCBIfam" id="NF041496">
    <property type="entry name" value="MobQ"/>
    <property type="match status" value="1"/>
</dbReference>
<feature type="region of interest" description="Disordered" evidence="5">
    <location>
        <begin position="1"/>
        <end position="36"/>
    </location>
</feature>
<feature type="region of interest" description="Disordered" evidence="5">
    <location>
        <begin position="1049"/>
        <end position="1075"/>
    </location>
</feature>
<evidence type="ECO:0000256" key="4">
    <source>
        <dbReference type="ARBA" id="ARBA00022971"/>
    </source>
</evidence>
<dbReference type="Gene3D" id="3.30.930.30">
    <property type="match status" value="1"/>
</dbReference>
<accession>L0NNS0</accession>
<evidence type="ECO:0000256" key="1">
    <source>
        <dbReference type="ARBA" id="ARBA00010873"/>
    </source>
</evidence>
<dbReference type="AlphaFoldDB" id="L0NNS0"/>
<proteinExistence type="inferred from homology"/>
<keyword evidence="9" id="KW-1185">Reference proteome</keyword>
<dbReference type="Proteomes" id="UP000010792">
    <property type="component" value="Plasmid NT26_p2"/>
</dbReference>
<evidence type="ECO:0000259" key="7">
    <source>
        <dbReference type="Pfam" id="PF17841"/>
    </source>
</evidence>
<name>L0NNS0_9HYPH</name>
<dbReference type="PANTHER" id="PTHR43788">
    <property type="entry name" value="DNA2/NAM7 HELICASE FAMILY MEMBER"/>
    <property type="match status" value="1"/>
</dbReference>
<evidence type="ECO:0000313" key="8">
    <source>
        <dbReference type="EMBL" id="CCF22387.1"/>
    </source>
</evidence>
<sequence>MIPLTKERSDLSTQGRTYDLRASRSMAKPKQGARPPLAIYHASMKPVPRSSGRSAVAAAAYRSGDRLTNERDGRTHDFLRKQGIAHAEIVLPEGVSEDWALDRSKLWNAAEAAESRKDARVAREFEIALPHELDAEQRLELARDFAGELANRYGAAVDVAIHEPHGETDIRNHHAHLLMTTRTVGAGGLGEKTHIERKNEWLLSNGLPTSHMQLRDIRQTWELCANRHLERAGLDVRIDHRSHSERGLEIAPTEHMGVHATQVQRRGGDVSRGRLDKESAERNAELIRERPEQVLAVISREKSVFDRHDIARALHRYLDGDAQTFQNAFSSVMASKALVELEPAGEGTLARYSTREMVEVEGRMAEAAVQMADEKSYRVEPRHVERAMAGQDAAIRSSVANVTAEKVEVGELDRAEADRMIGAARLSDEQRAAIAHVTGAERIAAVVGFAGAGKSTMLAAAREAWERQGYRVHGAALAGKATEGLEESSGIQSRTLASWEYSWRADRGKLGRGDVLVIDEAGMIDSRQLARFILEAQRTGAKIVLVGDHEQLQAIGAGAAFRAVIEQIGAAELTDIRRQREDWQRAASVALATNRTAEGFAAYAERGHVRILETKDEARAFIVGDYMADRAAHPDGTRVALAHRRADVRALNGDIRSLLQGTGELARGEDAGEVTFQTNDGKRAFAPGDRIVFLENDRDLGVKNGMLGTVERVEADKPDASPRLVAVLDGKERAVSVPVDRYRAFDHGYATTIHKSQGATVDRAFVMASSTMDRHMTYVAMTRHREGVQLYGSQDEFAARPGAGSMANAGARAGMLIAHGKAPYENQPGNRESYFVAVQTASGQKNTVWGADLERAMREAAPAIGTQIGFEHKGAETVRLPDGRTAERNSWSVLNVQDLALKQMESRLSRSGAKETTLDYAAAFAERRGLAERMGVRSEIEIPRNVQARTEDPGRKEPAQDLGAHTLTPGNGGARGELRQGENAGEQERGQPAPLVPAITDHARSIEDVAREKATPAFEHHWQSIERLAKEVYTDPGAVTDRMRSAITHEGRDETSLSKTLARQPEQFGELRGKSGLFGANAERKNALKRAEAMSSHLDGAGKTWTRRFAEEKEAEQWRRDRNDRVQIPGLTPRSETLLKQLDQIKDAKARTSFVDQLEKAADGKQAIDEAKCIAKAMQSRFGSSDHRDIDKGLDRTRSQLPEIAKDVDRIKEVARITNRARETVIRRDYALERAQQQKLDMQRGRTRDRGLER</sequence>
<dbReference type="GO" id="GO:0017116">
    <property type="term" value="F:single-stranded DNA helicase activity"/>
    <property type="evidence" value="ECO:0007669"/>
    <property type="project" value="TreeGrafter"/>
</dbReference>
<dbReference type="CDD" id="cd18809">
    <property type="entry name" value="SF1_C_RecD"/>
    <property type="match status" value="1"/>
</dbReference>
<dbReference type="Gene3D" id="2.30.30.940">
    <property type="match status" value="1"/>
</dbReference>
<dbReference type="CDD" id="cd17933">
    <property type="entry name" value="DEXSc_RecD-like"/>
    <property type="match status" value="1"/>
</dbReference>
<dbReference type="GO" id="GO:0005524">
    <property type="term" value="F:ATP binding"/>
    <property type="evidence" value="ECO:0007669"/>
    <property type="project" value="UniProtKB-KW"/>
</dbReference>
<dbReference type="InterPro" id="IPR014136">
    <property type="entry name" value="TraA_Ti"/>
</dbReference>
<organism evidence="8 9">
    <name type="scientific">Pseudorhizobium banfieldiae</name>
    <dbReference type="NCBI Taxonomy" id="1125847"/>
    <lineage>
        <taxon>Bacteria</taxon>
        <taxon>Pseudomonadati</taxon>
        <taxon>Pseudomonadota</taxon>
        <taxon>Alphaproteobacteria</taxon>
        <taxon>Hyphomicrobiales</taxon>
        <taxon>Rhizobiaceae</taxon>
        <taxon>Rhizobium/Agrobacterium group</taxon>
        <taxon>Pseudorhizobium</taxon>
    </lineage>
</organism>
<evidence type="ECO:0000259" key="6">
    <source>
        <dbReference type="Pfam" id="PF03389"/>
    </source>
</evidence>
<keyword evidence="4" id="KW-0184">Conjugation</keyword>
<keyword evidence="8" id="KW-0614">Plasmid</keyword>
<dbReference type="GO" id="GO:0009338">
    <property type="term" value="C:exodeoxyribonuclease V complex"/>
    <property type="evidence" value="ECO:0007669"/>
    <property type="project" value="TreeGrafter"/>
</dbReference>
<gene>
    <name evidence="8" type="ORF">NT26_p20001</name>
</gene>
<dbReference type="Pfam" id="PF03389">
    <property type="entry name" value="MobA_MobL"/>
    <property type="match status" value="1"/>
</dbReference>
<feature type="compositionally biased region" description="Basic and acidic residues" evidence="5">
    <location>
        <begin position="1"/>
        <end position="10"/>
    </location>
</feature>
<geneLocation type="plasmid" evidence="8 9">
    <name>NT26_p2</name>
</geneLocation>
<feature type="domain" description="Bartonella effector protein BID" evidence="7">
    <location>
        <begin position="1013"/>
        <end position="1098"/>
    </location>
</feature>
<dbReference type="GO" id="GO:0006310">
    <property type="term" value="P:DNA recombination"/>
    <property type="evidence" value="ECO:0007669"/>
    <property type="project" value="TreeGrafter"/>
</dbReference>
<feature type="domain" description="MobA/MobL protein" evidence="6">
    <location>
        <begin position="53"/>
        <end position="266"/>
    </location>
</feature>
<evidence type="ECO:0000256" key="5">
    <source>
        <dbReference type="SAM" id="MobiDB-lite"/>
    </source>
</evidence>
<dbReference type="SUPFAM" id="SSF52540">
    <property type="entry name" value="P-loop containing nucleoside triphosphate hydrolases"/>
    <property type="match status" value="2"/>
</dbReference>
<dbReference type="InterPro" id="IPR041533">
    <property type="entry name" value="Bep_BID"/>
</dbReference>
<comment type="similarity">
    <text evidence="1">Belongs to the MobA/MobL family.</text>
</comment>
<reference evidence="8 9" key="1">
    <citation type="journal article" date="2013" name="Genome Biol. Evol.">
        <title>Life in an arsenic-containing gold mine: genome and physiology of the autotrophic arsenite-oxidizing bacterium rhizobium sp. NT-26.</title>
        <authorList>
            <person name="Andres J."/>
            <person name="Arsene-Ploetze F."/>
            <person name="Barbe V."/>
            <person name="Brochier-Armanet C."/>
            <person name="Cleiss-Arnold J."/>
            <person name="Coppee J.Y."/>
            <person name="Dillies M.A."/>
            <person name="Geist"/>
            <person name="L"/>
            <person name="Joublin A."/>
            <person name="Koechler S."/>
            <person name="Lassalle F."/>
            <person name="Marchal M."/>
            <person name="Medigue C."/>
            <person name="Muller D."/>
            <person name="Nesme X."/>
            <person name="Plewniak F."/>
            <person name="Proux C."/>
            <person name="Ramirez-Bahena M.H."/>
            <person name="Schenowitz C."/>
            <person name="Sismeiro O."/>
            <person name="Vallenet D."/>
            <person name="Santini J.M."/>
            <person name="Bertin P.N."/>
        </authorList>
    </citation>
    <scope>NUCLEOTIDE SEQUENCE [LARGE SCALE GENOMIC DNA]</scope>
    <source>
        <strain evidence="8 9">NT-26</strain>
        <plasmid evidence="8 9">NT26_p2</plasmid>
    </source>
</reference>
<dbReference type="Pfam" id="PF17841">
    <property type="entry name" value="Bep_C_terminal"/>
    <property type="match status" value="1"/>
</dbReference>
<feature type="compositionally biased region" description="Basic and acidic residues" evidence="5">
    <location>
        <begin position="949"/>
        <end position="959"/>
    </location>
</feature>
<dbReference type="PANTHER" id="PTHR43788:SF6">
    <property type="entry name" value="DNA HELICASE B"/>
    <property type="match status" value="1"/>
</dbReference>
<dbReference type="NCBIfam" id="TIGR02768">
    <property type="entry name" value="TraA_Ti"/>
    <property type="match status" value="1"/>
</dbReference>
<evidence type="ECO:0000256" key="3">
    <source>
        <dbReference type="ARBA" id="ARBA00022840"/>
    </source>
</evidence>
<dbReference type="InterPro" id="IPR005053">
    <property type="entry name" value="MobA_MobL"/>
</dbReference>
<feature type="region of interest" description="Disordered" evidence="5">
    <location>
        <begin position="941"/>
        <end position="997"/>
    </location>
</feature>
<dbReference type="EMBL" id="FO082822">
    <property type="protein sequence ID" value="CCF22387.1"/>
    <property type="molecule type" value="Genomic_DNA"/>
</dbReference>
<protein>
    <submittedName>
        <fullName evidence="8">TraA</fullName>
    </submittedName>
</protein>
<dbReference type="InterPro" id="IPR027417">
    <property type="entry name" value="P-loop_NTPase"/>
</dbReference>
<evidence type="ECO:0000313" key="9">
    <source>
        <dbReference type="Proteomes" id="UP000010792"/>
    </source>
</evidence>
<keyword evidence="3" id="KW-0067">ATP-binding</keyword>
<evidence type="ECO:0000256" key="2">
    <source>
        <dbReference type="ARBA" id="ARBA00022741"/>
    </source>
</evidence>
<dbReference type="Gene3D" id="3.40.50.300">
    <property type="entry name" value="P-loop containing nucleotide triphosphate hydrolases"/>
    <property type="match status" value="2"/>
</dbReference>